<dbReference type="STRING" id="1441095.AM592_02885"/>
<dbReference type="EMBL" id="CP012600">
    <property type="protein sequence ID" value="ALC80646.1"/>
    <property type="molecule type" value="Genomic_DNA"/>
</dbReference>
<evidence type="ECO:0000313" key="2">
    <source>
        <dbReference type="EMBL" id="ALC80646.1"/>
    </source>
</evidence>
<reference evidence="2 3" key="2">
    <citation type="journal article" date="2016" name="Int. J. Syst. Evol. Microbiol.">
        <title>Bacillus gobiensis sp. nov., isolated from a soil sample.</title>
        <authorList>
            <person name="Liu B."/>
            <person name="Liu G.H."/>
            <person name="Cetin S."/>
            <person name="Schumann P."/>
            <person name="Pan Z.Z."/>
            <person name="Chen Q.Q."/>
        </authorList>
    </citation>
    <scope>NUCLEOTIDE SEQUENCE [LARGE SCALE GENOMIC DNA]</scope>
    <source>
        <strain evidence="2 3">FJAT-4402</strain>
    </source>
</reference>
<organism evidence="2 3">
    <name type="scientific">Bacillus gobiensis</name>
    <dbReference type="NCBI Taxonomy" id="1441095"/>
    <lineage>
        <taxon>Bacteria</taxon>
        <taxon>Bacillati</taxon>
        <taxon>Bacillota</taxon>
        <taxon>Bacilli</taxon>
        <taxon>Bacillales</taxon>
        <taxon>Bacillaceae</taxon>
        <taxon>Bacillus</taxon>
    </lineage>
</organism>
<dbReference type="Pfam" id="PF26353">
    <property type="entry name" value="YhfM"/>
    <property type="match status" value="1"/>
</dbReference>
<evidence type="ECO:0000313" key="3">
    <source>
        <dbReference type="Proteomes" id="UP000067625"/>
    </source>
</evidence>
<gene>
    <name evidence="2" type="ORF">AM592_02885</name>
</gene>
<dbReference type="AlphaFoldDB" id="A0A0M3R917"/>
<sequence length="134" mass="15395">MRKIIVSVLVAGLVIVTGVYVYTLLSRPFDTEDAEEIYILPTDPASKEIILDEKVDVVNFMKLLNQSMKKNEAGVIDTSKPDYNGQIKMNDDHYEPFQLWMNGDQKGTIFNNGNYYQLTKSDSRQLFRLIDSHK</sequence>
<dbReference type="InterPro" id="IPR058780">
    <property type="entry name" value="YhfM-like_dom"/>
</dbReference>
<dbReference type="PATRIC" id="fig|1441095.3.peg.631"/>
<dbReference type="OrthoDB" id="1911879at2"/>
<name>A0A0M3R917_9BACI</name>
<protein>
    <recommendedName>
        <fullName evidence="1">YhfM-like domain-containing protein</fullName>
    </recommendedName>
</protein>
<keyword evidence="3" id="KW-1185">Reference proteome</keyword>
<accession>A0A0M3R917</accession>
<dbReference type="Proteomes" id="UP000067625">
    <property type="component" value="Chromosome"/>
</dbReference>
<proteinExistence type="predicted"/>
<reference evidence="3" key="1">
    <citation type="submission" date="2015-08" db="EMBL/GenBank/DDBJ databases">
        <title>Genome sequencing project for genomic taxonomy and phylogenomics of Bacillus-like bacteria.</title>
        <authorList>
            <person name="Liu B."/>
            <person name="Wang J."/>
            <person name="Zhu Y."/>
            <person name="Liu G."/>
            <person name="Chen Q."/>
            <person name="Chen Z."/>
            <person name="Lan J."/>
            <person name="Che J."/>
            <person name="Ge C."/>
            <person name="Shi H."/>
            <person name="Pan Z."/>
            <person name="Liu X."/>
        </authorList>
    </citation>
    <scope>NUCLEOTIDE SEQUENCE [LARGE SCALE GENOMIC DNA]</scope>
    <source>
        <strain evidence="3">FJAT-4402</strain>
    </source>
</reference>
<feature type="domain" description="YhfM-like" evidence="1">
    <location>
        <begin position="31"/>
        <end position="132"/>
    </location>
</feature>
<evidence type="ECO:0000259" key="1">
    <source>
        <dbReference type="Pfam" id="PF26353"/>
    </source>
</evidence>
<dbReference type="RefSeq" id="WP_053602386.1">
    <property type="nucleotide sequence ID" value="NZ_CP012600.1"/>
</dbReference>